<dbReference type="InterPro" id="IPR031571">
    <property type="entry name" value="RcpC_dom"/>
</dbReference>
<sequence>MGSNRKLILGAVLLASGLVFWGLWRAVNNVGSRSVAVPTPVTAVQVSTQNSGRLIAYAASDIPQGTLVTKNMLAMRPLAGGGPTTAFITSPEEQALGFVTSTRIPKGALIRPSDDFVGHISETGVAGMLLPGRRAIVIPFANKPTLHDLVAIGNFVDINAAFDGQESRTIVPNVRVLAVDVFGSDFPQVNIARRGAYKADVPGAAPAPVEPGTPGVPGATPTPTPAPAQAPARPDPAITLEVTPAQANTILLAQASGGVLDFVVLPTTGDPSIVGGQGTAPDGTPIGSGIGQLVSSVTRAQIAPYAERKKAAGGAGGTRTVSGSNGGGNNSGNSGGSNNGGSHRPTRITRVNDTFGPPPTIPNGNNDVVQPPYPVPDPAPVPESPTYNIPIYADGKTVRVETVPRPQD</sequence>
<comment type="caution">
    <text evidence="3">The sequence shown here is derived from an EMBL/GenBank/DDBJ whole genome shotgun (WGS) entry which is preliminary data.</text>
</comment>
<dbReference type="InParanoid" id="A0A2S8STW3"/>
<feature type="region of interest" description="Disordered" evidence="1">
    <location>
        <begin position="203"/>
        <end position="234"/>
    </location>
</feature>
<feature type="domain" description="SAF" evidence="2">
    <location>
        <begin position="53"/>
        <end position="116"/>
    </location>
</feature>
<keyword evidence="4" id="KW-1185">Reference proteome</keyword>
<accession>A0A2S8STW3</accession>
<evidence type="ECO:0000259" key="2">
    <source>
        <dbReference type="SMART" id="SM00858"/>
    </source>
</evidence>
<dbReference type="Pfam" id="PF08666">
    <property type="entry name" value="SAF"/>
    <property type="match status" value="1"/>
</dbReference>
<dbReference type="RefSeq" id="WP_105483376.1">
    <property type="nucleotide sequence ID" value="NZ_NIGF01000006.1"/>
</dbReference>
<dbReference type="InterPro" id="IPR013974">
    <property type="entry name" value="SAF"/>
</dbReference>
<evidence type="ECO:0000313" key="4">
    <source>
        <dbReference type="Proteomes" id="UP000237684"/>
    </source>
</evidence>
<evidence type="ECO:0000256" key="1">
    <source>
        <dbReference type="SAM" id="MobiDB-lite"/>
    </source>
</evidence>
<dbReference type="SMART" id="SM00858">
    <property type="entry name" value="SAF"/>
    <property type="match status" value="1"/>
</dbReference>
<dbReference type="EMBL" id="NIGF01000006">
    <property type="protein sequence ID" value="PQV64237.1"/>
    <property type="molecule type" value="Genomic_DNA"/>
</dbReference>
<reference evidence="3 4" key="1">
    <citation type="journal article" date="2018" name="Syst. Appl. Microbiol.">
        <title>Abditibacterium utsteinense sp. nov., the first cultivated member of candidate phylum FBP, isolated from ice-free Antarctic soil samples.</title>
        <authorList>
            <person name="Tahon G."/>
            <person name="Tytgat B."/>
            <person name="Lebbe L."/>
            <person name="Carlier A."/>
            <person name="Willems A."/>
        </authorList>
    </citation>
    <scope>NUCLEOTIDE SEQUENCE [LARGE SCALE GENOMIC DNA]</scope>
    <source>
        <strain evidence="3 4">LMG 29911</strain>
    </source>
</reference>
<proteinExistence type="predicted"/>
<organism evidence="3 4">
    <name type="scientific">Abditibacterium utsteinense</name>
    <dbReference type="NCBI Taxonomy" id="1960156"/>
    <lineage>
        <taxon>Bacteria</taxon>
        <taxon>Pseudomonadati</taxon>
        <taxon>Abditibacteriota</taxon>
        <taxon>Abditibacteriia</taxon>
        <taxon>Abditibacteriales</taxon>
        <taxon>Abditibacteriaceae</taxon>
        <taxon>Abditibacterium</taxon>
    </lineage>
</organism>
<dbReference type="AlphaFoldDB" id="A0A2S8STW3"/>
<gene>
    <name evidence="3" type="ORF">B1R32_10683</name>
</gene>
<dbReference type="Pfam" id="PF16976">
    <property type="entry name" value="RcpC"/>
    <property type="match status" value="1"/>
</dbReference>
<dbReference type="OrthoDB" id="9788329at2"/>
<feature type="compositionally biased region" description="Pro residues" evidence="1">
    <location>
        <begin position="371"/>
        <end position="383"/>
    </location>
</feature>
<dbReference type="Proteomes" id="UP000237684">
    <property type="component" value="Unassembled WGS sequence"/>
</dbReference>
<evidence type="ECO:0000313" key="3">
    <source>
        <dbReference type="EMBL" id="PQV64237.1"/>
    </source>
</evidence>
<protein>
    <submittedName>
        <fullName evidence="3">Flp pilus assembly protein CpaB</fullName>
    </submittedName>
</protein>
<name>A0A2S8STW3_9BACT</name>
<feature type="compositionally biased region" description="Gly residues" evidence="1">
    <location>
        <begin position="324"/>
        <end position="339"/>
    </location>
</feature>
<feature type="compositionally biased region" description="Low complexity" evidence="1">
    <location>
        <begin position="203"/>
        <end position="219"/>
    </location>
</feature>
<feature type="region of interest" description="Disordered" evidence="1">
    <location>
        <begin position="308"/>
        <end position="388"/>
    </location>
</feature>